<sequence length="193" mass="22333">MKNPNTLEEIKKYALGEWQSLSVELRPTEDRTGSGKIEPTYLKRNFKYLTNDKFVGTITLFADNYGEFPLMEFEFKGNLTWHDEHPIAKGAWKIDYMLDEGFGVTPLNPNATELLNSALPKRMTPFENNVKKDILGKAFPMFHIEDRQIIGDFDLIYFKHGLLFMGAKHVDGTPFDKPENRPHQLQIPLERVN</sequence>
<dbReference type="RefSeq" id="WP_105016066.1">
    <property type="nucleotide sequence ID" value="NZ_MSCN01000001.1"/>
</dbReference>
<dbReference type="AlphaFoldDB" id="A0A2S7WPE7"/>
<organism evidence="2 3">
    <name type="scientific">Polaribacter porphyrae</name>
    <dbReference type="NCBI Taxonomy" id="1137780"/>
    <lineage>
        <taxon>Bacteria</taxon>
        <taxon>Pseudomonadati</taxon>
        <taxon>Bacteroidota</taxon>
        <taxon>Flavobacteriia</taxon>
        <taxon>Flavobacteriales</taxon>
        <taxon>Flavobacteriaceae</taxon>
    </lineage>
</organism>
<dbReference type="Proteomes" id="UP000238882">
    <property type="component" value="Unassembled WGS sequence"/>
</dbReference>
<evidence type="ECO:0008006" key="4">
    <source>
        <dbReference type="Google" id="ProtNLM"/>
    </source>
</evidence>
<feature type="compositionally biased region" description="Basic and acidic residues" evidence="1">
    <location>
        <begin position="173"/>
        <end position="182"/>
    </location>
</feature>
<feature type="region of interest" description="Disordered" evidence="1">
    <location>
        <begin position="173"/>
        <end position="193"/>
    </location>
</feature>
<gene>
    <name evidence="2" type="ORF">BTO18_09930</name>
</gene>
<protein>
    <recommendedName>
        <fullName evidence="4">APCDD1 domain-containing protein</fullName>
    </recommendedName>
</protein>
<evidence type="ECO:0000256" key="1">
    <source>
        <dbReference type="SAM" id="MobiDB-lite"/>
    </source>
</evidence>
<dbReference type="EMBL" id="MSCN01000001">
    <property type="protein sequence ID" value="PQJ79469.1"/>
    <property type="molecule type" value="Genomic_DNA"/>
</dbReference>
<accession>A0A2S7WPE7</accession>
<evidence type="ECO:0000313" key="2">
    <source>
        <dbReference type="EMBL" id="PQJ79469.1"/>
    </source>
</evidence>
<dbReference type="OrthoDB" id="8246627at2"/>
<keyword evidence="3" id="KW-1185">Reference proteome</keyword>
<reference evidence="2 3" key="1">
    <citation type="submission" date="2016-12" db="EMBL/GenBank/DDBJ databases">
        <title>Trade-off between light-utilization and light-protection in marine flavobacteria.</title>
        <authorList>
            <person name="Kumagai Y."/>
            <person name="Yoshizawa S."/>
            <person name="Kogure K."/>
            <person name="Iwasaki W."/>
        </authorList>
    </citation>
    <scope>NUCLEOTIDE SEQUENCE [LARGE SCALE GENOMIC DNA]</scope>
    <source>
        <strain evidence="2 3">NBRC 108759</strain>
    </source>
</reference>
<comment type="caution">
    <text evidence="2">The sequence shown here is derived from an EMBL/GenBank/DDBJ whole genome shotgun (WGS) entry which is preliminary data.</text>
</comment>
<proteinExistence type="predicted"/>
<name>A0A2S7WPE7_9FLAO</name>
<evidence type="ECO:0000313" key="3">
    <source>
        <dbReference type="Proteomes" id="UP000238882"/>
    </source>
</evidence>